<gene>
    <name evidence="3" type="ORF">GFK26_27410</name>
</gene>
<dbReference type="PIRSF" id="PIRSF017082">
    <property type="entry name" value="YflP"/>
    <property type="match status" value="1"/>
</dbReference>
<keyword evidence="2" id="KW-0732">Signal</keyword>
<dbReference type="Gene3D" id="3.40.190.10">
    <property type="entry name" value="Periplasmic binding protein-like II"/>
    <property type="match status" value="1"/>
</dbReference>
<dbReference type="EMBL" id="CP045644">
    <property type="protein sequence ID" value="QFZ86227.1"/>
    <property type="molecule type" value="Genomic_DNA"/>
</dbReference>
<accession>A0A5Q0MBF4</accession>
<dbReference type="SUPFAM" id="SSF53850">
    <property type="entry name" value="Periplasmic binding protein-like II"/>
    <property type="match status" value="1"/>
</dbReference>
<feature type="signal peptide" evidence="2">
    <location>
        <begin position="1"/>
        <end position="32"/>
    </location>
</feature>
<protein>
    <submittedName>
        <fullName evidence="3">Tripartite tricarboxylate transporter substrate binding protein</fullName>
    </submittedName>
</protein>
<comment type="similarity">
    <text evidence="1">Belongs to the UPF0065 (bug) family.</text>
</comment>
<evidence type="ECO:0000313" key="4">
    <source>
        <dbReference type="Proteomes" id="UP000326780"/>
    </source>
</evidence>
<name>A0A5Q0MBF4_VARPD</name>
<dbReference type="CDD" id="cd07012">
    <property type="entry name" value="PBP2_Bug_TTT"/>
    <property type="match status" value="1"/>
</dbReference>
<evidence type="ECO:0000256" key="2">
    <source>
        <dbReference type="SAM" id="SignalP"/>
    </source>
</evidence>
<dbReference type="PROSITE" id="PS51318">
    <property type="entry name" value="TAT"/>
    <property type="match status" value="1"/>
</dbReference>
<evidence type="ECO:0000256" key="1">
    <source>
        <dbReference type="ARBA" id="ARBA00006987"/>
    </source>
</evidence>
<reference evidence="3 4" key="1">
    <citation type="submission" date="2019-10" db="EMBL/GenBank/DDBJ databases">
        <title>Complete genome sequence of Variovorax paradoxus 5C-2.</title>
        <authorList>
            <person name="Gogoleva N.E."/>
            <person name="Balkin A.S."/>
        </authorList>
    </citation>
    <scope>NUCLEOTIDE SEQUENCE [LARGE SCALE GENOMIC DNA]</scope>
    <source>
        <strain evidence="3 4">5C-2</strain>
    </source>
</reference>
<dbReference type="AlphaFoldDB" id="A0A5Q0MBF4"/>
<sequence length="335" mass="34949">MPLATAAKIHRRQLVAALALAALACSAPPLMAEGAWPARAITLIVPYAAGGNVDVMARWIGPELSARLGQPVVIENVSGAGGIIGTEKAVRAKPDGYTLLLSVESTIIIAKMVTPSTVRYDGLADLMPVTLLGAQPLALVGKPAMQSKTAEALYAELKSVPGKYSYASSGVGTSLHLGGELLKQQGGLDMLHVPYRTGTQIVNDLSGNQLDLAVLPLSMVMQQARAGKILVYGVMSDKPSPAMPEVLPLAGVPAWRGANVTVWQGVFAPKGTPTQIVERLNTALGQVLANPSVRKNFEDGGVTPMGAGPREFAAFVKNEESKFGAIVTKGNIKAE</sequence>
<feature type="chain" id="PRO_5024967140" evidence="2">
    <location>
        <begin position="33"/>
        <end position="335"/>
    </location>
</feature>
<organism evidence="3 4">
    <name type="scientific">Variovorax paradoxus</name>
    <dbReference type="NCBI Taxonomy" id="34073"/>
    <lineage>
        <taxon>Bacteria</taxon>
        <taxon>Pseudomonadati</taxon>
        <taxon>Pseudomonadota</taxon>
        <taxon>Betaproteobacteria</taxon>
        <taxon>Burkholderiales</taxon>
        <taxon>Comamonadaceae</taxon>
        <taxon>Variovorax</taxon>
    </lineage>
</organism>
<evidence type="ECO:0000313" key="3">
    <source>
        <dbReference type="EMBL" id="QFZ86227.1"/>
    </source>
</evidence>
<dbReference type="InterPro" id="IPR005064">
    <property type="entry name" value="BUG"/>
</dbReference>
<dbReference type="Pfam" id="PF03401">
    <property type="entry name" value="TctC"/>
    <property type="match status" value="1"/>
</dbReference>
<proteinExistence type="inferred from homology"/>
<dbReference type="PANTHER" id="PTHR42928">
    <property type="entry name" value="TRICARBOXYLATE-BINDING PROTEIN"/>
    <property type="match status" value="1"/>
</dbReference>
<dbReference type="InterPro" id="IPR042100">
    <property type="entry name" value="Bug_dom1"/>
</dbReference>
<dbReference type="Gene3D" id="3.40.190.150">
    <property type="entry name" value="Bordetella uptake gene, domain 1"/>
    <property type="match status" value="1"/>
</dbReference>
<dbReference type="InterPro" id="IPR006311">
    <property type="entry name" value="TAT_signal"/>
</dbReference>
<dbReference type="PANTHER" id="PTHR42928:SF5">
    <property type="entry name" value="BLR1237 PROTEIN"/>
    <property type="match status" value="1"/>
</dbReference>
<dbReference type="Proteomes" id="UP000326780">
    <property type="component" value="Chromosome"/>
</dbReference>
<dbReference type="RefSeq" id="WP_153284727.1">
    <property type="nucleotide sequence ID" value="NZ_CP045644.1"/>
</dbReference>